<evidence type="ECO:0000313" key="1">
    <source>
        <dbReference type="EMBL" id="TNV82555.1"/>
    </source>
</evidence>
<dbReference type="Proteomes" id="UP000785679">
    <property type="component" value="Unassembled WGS sequence"/>
</dbReference>
<evidence type="ECO:0000313" key="2">
    <source>
        <dbReference type="Proteomes" id="UP000785679"/>
    </source>
</evidence>
<reference evidence="1" key="1">
    <citation type="submission" date="2019-06" db="EMBL/GenBank/DDBJ databases">
        <authorList>
            <person name="Zheng W."/>
        </authorList>
    </citation>
    <scope>NUCLEOTIDE SEQUENCE</scope>
    <source>
        <strain evidence="1">QDHG01</strain>
    </source>
</reference>
<dbReference type="AlphaFoldDB" id="A0A8J8NYF2"/>
<keyword evidence="2" id="KW-1185">Reference proteome</keyword>
<accession>A0A8J8NYF2</accession>
<organism evidence="1 2">
    <name type="scientific">Halteria grandinella</name>
    <dbReference type="NCBI Taxonomy" id="5974"/>
    <lineage>
        <taxon>Eukaryota</taxon>
        <taxon>Sar</taxon>
        <taxon>Alveolata</taxon>
        <taxon>Ciliophora</taxon>
        <taxon>Intramacronucleata</taxon>
        <taxon>Spirotrichea</taxon>
        <taxon>Stichotrichia</taxon>
        <taxon>Sporadotrichida</taxon>
        <taxon>Halteriidae</taxon>
        <taxon>Halteria</taxon>
    </lineage>
</organism>
<dbReference type="EMBL" id="RRYP01004814">
    <property type="protein sequence ID" value="TNV82555.1"/>
    <property type="molecule type" value="Genomic_DNA"/>
</dbReference>
<comment type="caution">
    <text evidence="1">The sequence shown here is derived from an EMBL/GenBank/DDBJ whole genome shotgun (WGS) entry which is preliminary data.</text>
</comment>
<sequence length="127" mass="15260">MREGLFREFCQKCYRGLHAMFIYLQSATSSFRYYNILSLLQQALHKALPHLYLIPRPPYPRHSIFSNLHNCKAHINIFHRSSDSAPHILLMYTKYNLCRWLFNFQEVMVLVKDQLIILTFFLDSKEF</sequence>
<gene>
    <name evidence="1" type="ORF">FGO68_gene2472</name>
</gene>
<protein>
    <submittedName>
        <fullName evidence="1">Uncharacterized protein</fullName>
    </submittedName>
</protein>
<proteinExistence type="predicted"/>
<name>A0A8J8NYF2_HALGN</name>